<comment type="caution">
    <text evidence="2">The sequence shown here is derived from an EMBL/GenBank/DDBJ whole genome shotgun (WGS) entry which is preliminary data.</text>
</comment>
<keyword evidence="1" id="KW-0472">Membrane</keyword>
<dbReference type="InterPro" id="IPR043993">
    <property type="entry name" value="T4SS_pilin"/>
</dbReference>
<evidence type="ECO:0000313" key="2">
    <source>
        <dbReference type="EMBL" id="PIR95105.1"/>
    </source>
</evidence>
<evidence type="ECO:0008006" key="4">
    <source>
        <dbReference type="Google" id="ProtNLM"/>
    </source>
</evidence>
<protein>
    <recommendedName>
        <fullName evidence="4">TrbC/VIRB2 family protein</fullName>
    </recommendedName>
</protein>
<keyword evidence="1" id="KW-0812">Transmembrane</keyword>
<proteinExistence type="predicted"/>
<dbReference type="AlphaFoldDB" id="A0A2H0V7M9"/>
<dbReference type="EMBL" id="PFAN01000031">
    <property type="protein sequence ID" value="PIR95105.1"/>
    <property type="molecule type" value="Genomic_DNA"/>
</dbReference>
<feature type="transmembrane region" description="Helical" evidence="1">
    <location>
        <begin position="95"/>
        <end position="113"/>
    </location>
</feature>
<evidence type="ECO:0000256" key="1">
    <source>
        <dbReference type="SAM" id="Phobius"/>
    </source>
</evidence>
<name>A0A2H0V7M9_9BACT</name>
<gene>
    <name evidence="2" type="ORF">COT95_00500</name>
</gene>
<evidence type="ECO:0000313" key="3">
    <source>
        <dbReference type="Proteomes" id="UP000228614"/>
    </source>
</evidence>
<dbReference type="Pfam" id="PF18895">
    <property type="entry name" value="T4SS_pilin"/>
    <property type="match status" value="1"/>
</dbReference>
<keyword evidence="1" id="KW-1133">Transmembrane helix</keyword>
<reference evidence="3" key="1">
    <citation type="submission" date="2017-09" db="EMBL/GenBank/DDBJ databases">
        <title>Depth-based differentiation of microbial function through sediment-hosted aquifers and enrichment of novel symbionts in the deep terrestrial subsurface.</title>
        <authorList>
            <person name="Probst A.J."/>
            <person name="Ladd B."/>
            <person name="Jarett J.K."/>
            <person name="Geller-Mcgrath D.E."/>
            <person name="Sieber C.M.K."/>
            <person name="Emerson J.B."/>
            <person name="Anantharaman K."/>
            <person name="Thomas B.C."/>
            <person name="Malmstrom R."/>
            <person name="Stieglmeier M."/>
            <person name="Klingl A."/>
            <person name="Woyke T."/>
            <person name="Ryan C.M."/>
            <person name="Banfield J.F."/>
        </authorList>
    </citation>
    <scope>NUCLEOTIDE SEQUENCE [LARGE SCALE GENOMIC DNA]</scope>
</reference>
<feature type="transmembrane region" description="Helical" evidence="1">
    <location>
        <begin position="57"/>
        <end position="83"/>
    </location>
</feature>
<accession>A0A2H0V7M9</accession>
<dbReference type="PROSITE" id="PS51257">
    <property type="entry name" value="PROKAR_LIPOPROTEIN"/>
    <property type="match status" value="1"/>
</dbReference>
<dbReference type="Proteomes" id="UP000228614">
    <property type="component" value="Unassembled WGS sequence"/>
</dbReference>
<sequence length="126" mass="13819">MQKYLLIILTVVFSLGCLLAVPQFSLAQEKDYGLKDTATAAGLPNEEVDVTQEIGRVIGIALSFIGVLFFGLMLYAGFIWMMARGNDQEVTKAKHIIFSAILGLVVVIGSYAITKFVLDFLLKQQS</sequence>
<organism evidence="2 3">
    <name type="scientific">Candidatus Falkowbacteria bacterium CG10_big_fil_rev_8_21_14_0_10_37_6</name>
    <dbReference type="NCBI Taxonomy" id="1974563"/>
    <lineage>
        <taxon>Bacteria</taxon>
        <taxon>Candidatus Falkowiibacteriota</taxon>
    </lineage>
</organism>